<gene>
    <name evidence="1" type="ORF">KIL84_016192</name>
</gene>
<sequence>YTQEVFMKNELLQSLGQILRNITITFFNCLRQVLASRILDITVLALFCVETAYCIDNDV</sequence>
<feature type="non-terminal residue" evidence="1">
    <location>
        <position position="59"/>
    </location>
</feature>
<proteinExistence type="predicted"/>
<evidence type="ECO:0000313" key="2">
    <source>
        <dbReference type="Proteomes" id="UP000827986"/>
    </source>
</evidence>
<dbReference type="Proteomes" id="UP000827986">
    <property type="component" value="Unassembled WGS sequence"/>
</dbReference>
<organism evidence="1 2">
    <name type="scientific">Mauremys mutica</name>
    <name type="common">yellowpond turtle</name>
    <dbReference type="NCBI Taxonomy" id="74926"/>
    <lineage>
        <taxon>Eukaryota</taxon>
        <taxon>Metazoa</taxon>
        <taxon>Chordata</taxon>
        <taxon>Craniata</taxon>
        <taxon>Vertebrata</taxon>
        <taxon>Euteleostomi</taxon>
        <taxon>Archelosauria</taxon>
        <taxon>Testudinata</taxon>
        <taxon>Testudines</taxon>
        <taxon>Cryptodira</taxon>
        <taxon>Durocryptodira</taxon>
        <taxon>Testudinoidea</taxon>
        <taxon>Geoemydidae</taxon>
        <taxon>Geoemydinae</taxon>
        <taxon>Mauremys</taxon>
    </lineage>
</organism>
<name>A0A9D3WUH8_9SAUR</name>
<comment type="caution">
    <text evidence="1">The sequence shown here is derived from an EMBL/GenBank/DDBJ whole genome shotgun (WGS) entry which is preliminary data.</text>
</comment>
<protein>
    <submittedName>
        <fullName evidence="1">Uncharacterized protein</fullName>
    </submittedName>
</protein>
<accession>A0A9D3WUH8</accession>
<dbReference type="EMBL" id="JAHDVG010000487">
    <property type="protein sequence ID" value="KAH1167020.1"/>
    <property type="molecule type" value="Genomic_DNA"/>
</dbReference>
<reference evidence="1" key="1">
    <citation type="submission" date="2021-09" db="EMBL/GenBank/DDBJ databases">
        <title>The genome of Mauremys mutica provides insights into the evolution of semi-aquatic lifestyle.</title>
        <authorList>
            <person name="Gong S."/>
            <person name="Gao Y."/>
        </authorList>
    </citation>
    <scope>NUCLEOTIDE SEQUENCE</scope>
    <source>
        <strain evidence="1">MM-2020</strain>
        <tissue evidence="1">Muscle</tissue>
    </source>
</reference>
<dbReference type="AlphaFoldDB" id="A0A9D3WUH8"/>
<evidence type="ECO:0000313" key="1">
    <source>
        <dbReference type="EMBL" id="KAH1167020.1"/>
    </source>
</evidence>
<keyword evidence="2" id="KW-1185">Reference proteome</keyword>